<dbReference type="Proteomes" id="UP000324222">
    <property type="component" value="Unassembled WGS sequence"/>
</dbReference>
<feature type="compositionally biased region" description="Basic and acidic residues" evidence="1">
    <location>
        <begin position="166"/>
        <end position="184"/>
    </location>
</feature>
<dbReference type="EMBL" id="VSRR010029546">
    <property type="protein sequence ID" value="MPC69508.1"/>
    <property type="molecule type" value="Genomic_DNA"/>
</dbReference>
<protein>
    <submittedName>
        <fullName evidence="2">Uncharacterized protein</fullName>
    </submittedName>
</protein>
<proteinExistence type="predicted"/>
<evidence type="ECO:0000256" key="1">
    <source>
        <dbReference type="SAM" id="MobiDB-lite"/>
    </source>
</evidence>
<evidence type="ECO:0000313" key="2">
    <source>
        <dbReference type="EMBL" id="MPC69508.1"/>
    </source>
</evidence>
<gene>
    <name evidence="2" type="ORF">E2C01_063733</name>
</gene>
<keyword evidence="3" id="KW-1185">Reference proteome</keyword>
<feature type="region of interest" description="Disordered" evidence="1">
    <location>
        <begin position="164"/>
        <end position="184"/>
    </location>
</feature>
<dbReference type="AlphaFoldDB" id="A0A5B7HLC0"/>
<name>A0A5B7HLC0_PORTR</name>
<sequence length="184" mass="21175">MASKGVKLYRLLVSTGGTKEDGGRMKEEGKVKEGKARMKNVWRAELKEKMRTWRVREDRQGRWKEVGRGVERESTWGEGMVSGVWRKEEKQKRGNLCRFVAQVLHTFARPCLPLAPPLTWDSPPAFSPPHLNQPRKFKELTKTGRENIIPRDVHINTAIHAFSTSRGEREKGEREKGREKVCGL</sequence>
<evidence type="ECO:0000313" key="3">
    <source>
        <dbReference type="Proteomes" id="UP000324222"/>
    </source>
</evidence>
<accession>A0A5B7HLC0</accession>
<comment type="caution">
    <text evidence="2">The sequence shown here is derived from an EMBL/GenBank/DDBJ whole genome shotgun (WGS) entry which is preliminary data.</text>
</comment>
<organism evidence="2 3">
    <name type="scientific">Portunus trituberculatus</name>
    <name type="common">Swimming crab</name>
    <name type="synonym">Neptunus trituberculatus</name>
    <dbReference type="NCBI Taxonomy" id="210409"/>
    <lineage>
        <taxon>Eukaryota</taxon>
        <taxon>Metazoa</taxon>
        <taxon>Ecdysozoa</taxon>
        <taxon>Arthropoda</taxon>
        <taxon>Crustacea</taxon>
        <taxon>Multicrustacea</taxon>
        <taxon>Malacostraca</taxon>
        <taxon>Eumalacostraca</taxon>
        <taxon>Eucarida</taxon>
        <taxon>Decapoda</taxon>
        <taxon>Pleocyemata</taxon>
        <taxon>Brachyura</taxon>
        <taxon>Eubrachyura</taxon>
        <taxon>Portunoidea</taxon>
        <taxon>Portunidae</taxon>
        <taxon>Portuninae</taxon>
        <taxon>Portunus</taxon>
    </lineage>
</organism>
<reference evidence="2 3" key="1">
    <citation type="submission" date="2019-05" db="EMBL/GenBank/DDBJ databases">
        <title>Another draft genome of Portunus trituberculatus and its Hox gene families provides insights of decapod evolution.</title>
        <authorList>
            <person name="Jeong J.-H."/>
            <person name="Song I."/>
            <person name="Kim S."/>
            <person name="Choi T."/>
            <person name="Kim D."/>
            <person name="Ryu S."/>
            <person name="Kim W."/>
        </authorList>
    </citation>
    <scope>NUCLEOTIDE SEQUENCE [LARGE SCALE GENOMIC DNA]</scope>
    <source>
        <tissue evidence="2">Muscle</tissue>
    </source>
</reference>